<dbReference type="EMBL" id="SOFY01000077">
    <property type="protein sequence ID" value="TFC42548.1"/>
    <property type="molecule type" value="Genomic_DNA"/>
</dbReference>
<evidence type="ECO:0000256" key="2">
    <source>
        <dbReference type="ARBA" id="ARBA00022771"/>
    </source>
</evidence>
<dbReference type="PROSITE" id="PS51128">
    <property type="entry name" value="ZF_DKSA_2"/>
    <property type="match status" value="1"/>
</dbReference>
<dbReference type="AlphaFoldDB" id="A0AAQ2C446"/>
<proteinExistence type="predicted"/>
<dbReference type="RefSeq" id="WP_134367700.1">
    <property type="nucleotide sequence ID" value="NZ_SOFY01000077.1"/>
</dbReference>
<feature type="domain" description="Zinc finger DksA/TraR C4-type" evidence="5">
    <location>
        <begin position="89"/>
        <end position="123"/>
    </location>
</feature>
<keyword evidence="3" id="KW-0862">Zinc</keyword>
<keyword evidence="1" id="KW-0479">Metal-binding</keyword>
<dbReference type="InterPro" id="IPR037187">
    <property type="entry name" value="DnaK_N"/>
</dbReference>
<feature type="zinc finger region" description="dksA C4-type" evidence="4">
    <location>
        <begin position="94"/>
        <end position="118"/>
    </location>
</feature>
<keyword evidence="7" id="KW-1185">Reference proteome</keyword>
<dbReference type="Proteomes" id="UP000297403">
    <property type="component" value="Unassembled WGS sequence"/>
</dbReference>
<organism evidence="6 7">
    <name type="scientific">Cryobacterium shii</name>
    <dbReference type="NCBI Taxonomy" id="1259235"/>
    <lineage>
        <taxon>Bacteria</taxon>
        <taxon>Bacillati</taxon>
        <taxon>Actinomycetota</taxon>
        <taxon>Actinomycetes</taxon>
        <taxon>Micrococcales</taxon>
        <taxon>Microbacteriaceae</taxon>
        <taxon>Cryobacterium</taxon>
    </lineage>
</organism>
<dbReference type="GO" id="GO:0008270">
    <property type="term" value="F:zinc ion binding"/>
    <property type="evidence" value="ECO:0007669"/>
    <property type="project" value="UniProtKB-KW"/>
</dbReference>
<dbReference type="SUPFAM" id="SSF57716">
    <property type="entry name" value="Glucocorticoid receptor-like (DNA-binding domain)"/>
    <property type="match status" value="1"/>
</dbReference>
<keyword evidence="2" id="KW-0863">Zinc-finger</keyword>
<dbReference type="PANTHER" id="PTHR33823:SF2">
    <property type="entry name" value="RNA POLYMERASE-BINDING TRANSCRIPTION FACTOR DKSA"/>
    <property type="match status" value="1"/>
</dbReference>
<reference evidence="6 7" key="1">
    <citation type="submission" date="2019-03" db="EMBL/GenBank/DDBJ databases">
        <title>Genomics of glacier-inhabiting Cryobacterium strains.</title>
        <authorList>
            <person name="Liu Q."/>
            <person name="Xin Y.-H."/>
        </authorList>
    </citation>
    <scope>NUCLEOTIDE SEQUENCE [LARGE SCALE GENOMIC DNA]</scope>
    <source>
        <strain evidence="7">TMT1-22</strain>
    </source>
</reference>
<evidence type="ECO:0000256" key="1">
    <source>
        <dbReference type="ARBA" id="ARBA00022723"/>
    </source>
</evidence>
<name>A0AAQ2C446_9MICO</name>
<evidence type="ECO:0000256" key="3">
    <source>
        <dbReference type="ARBA" id="ARBA00022833"/>
    </source>
</evidence>
<evidence type="ECO:0000313" key="6">
    <source>
        <dbReference type="EMBL" id="TFC42548.1"/>
    </source>
</evidence>
<dbReference type="InterPro" id="IPR000962">
    <property type="entry name" value="Znf_DskA_TraR"/>
</dbReference>
<evidence type="ECO:0000259" key="5">
    <source>
        <dbReference type="Pfam" id="PF01258"/>
    </source>
</evidence>
<dbReference type="Pfam" id="PF01258">
    <property type="entry name" value="zf-dskA_traR"/>
    <property type="match status" value="1"/>
</dbReference>
<evidence type="ECO:0000256" key="4">
    <source>
        <dbReference type="PROSITE-ProRule" id="PRU00510"/>
    </source>
</evidence>
<dbReference type="PANTHER" id="PTHR33823">
    <property type="entry name" value="RNA POLYMERASE-BINDING TRANSCRIPTION FACTOR DKSA-RELATED"/>
    <property type="match status" value="1"/>
</dbReference>
<evidence type="ECO:0000313" key="7">
    <source>
        <dbReference type="Proteomes" id="UP000297403"/>
    </source>
</evidence>
<protein>
    <submittedName>
        <fullName evidence="6">TraR/DksA family transcriptional regulator</fullName>
    </submittedName>
</protein>
<gene>
    <name evidence="6" type="ORF">E3O49_14490</name>
</gene>
<dbReference type="SUPFAM" id="SSF109635">
    <property type="entry name" value="DnaK suppressor protein DksA, alpha-hairpin domain"/>
    <property type="match status" value="1"/>
</dbReference>
<comment type="caution">
    <text evidence="6">The sequence shown here is derived from an EMBL/GenBank/DDBJ whole genome shotgun (WGS) entry which is preliminary data.</text>
</comment>
<sequence>MRTQTKLSAADLRHFEKLLRAQRHDLDIALGRIVTTLDGVIEARGTADDEHDPEGPTLTMEWSRISGVHSDLEVKSAEIDRALVRIANGSYGFCTRRGEPIGRARLDARPAAELCIDCARELEAQLKA</sequence>
<dbReference type="Gene3D" id="1.20.120.910">
    <property type="entry name" value="DksA, coiled-coil domain"/>
    <property type="match status" value="1"/>
</dbReference>
<accession>A0AAQ2C446</accession>